<protein>
    <submittedName>
        <fullName evidence="1">Uncharacterized protein</fullName>
    </submittedName>
</protein>
<accession>A0A0K0GIS5</accession>
<dbReference type="KEGG" id="xop:PXO_05527"/>
<proteinExistence type="predicted"/>
<dbReference type="Proteomes" id="UP000001740">
    <property type="component" value="Chromosome"/>
</dbReference>
<dbReference type="HOGENOM" id="CLU_3067650_0_0_6"/>
<dbReference type="EMBL" id="CP000967">
    <property type="protein sequence ID" value="ACD58127.1"/>
    <property type="molecule type" value="Genomic_DNA"/>
</dbReference>
<evidence type="ECO:0000313" key="2">
    <source>
        <dbReference type="Proteomes" id="UP000001740"/>
    </source>
</evidence>
<evidence type="ECO:0000313" key="1">
    <source>
        <dbReference type="EMBL" id="ACD58127.1"/>
    </source>
</evidence>
<dbReference type="AlphaFoldDB" id="A0A0K0GIS5"/>
<name>A0A0K0GIS5_XANOP</name>
<reference evidence="1 2" key="1">
    <citation type="journal article" date="2008" name="BMC Genomics">
        <title>Genome sequence and rapid evolution of the rice pathogen Xanthomonas oryzae pv. oryzae PXO99A.</title>
        <authorList>
            <person name="Salzberg S.L."/>
            <person name="Sommer D.D."/>
            <person name="Schatz M.C."/>
            <person name="Phillippy A.M."/>
            <person name="Rabinowicz P.D."/>
            <person name="Tsuge S."/>
            <person name="Furutani A."/>
            <person name="Ochiai H."/>
            <person name="Delcher A.L."/>
            <person name="Kelley D."/>
            <person name="Madupu R."/>
            <person name="Puiu D."/>
            <person name="Radune D."/>
            <person name="Shumway M."/>
            <person name="Trapnell C."/>
            <person name="Aparna G."/>
            <person name="Jha G."/>
            <person name="Pandey A."/>
            <person name="Patil P.B."/>
            <person name="Ishihara H."/>
            <person name="Meyer D.F."/>
            <person name="Szurek B."/>
            <person name="Verdier V."/>
            <person name="Koebnik R."/>
            <person name="Dow J.M."/>
            <person name="Ryan R.P."/>
            <person name="Hirata H."/>
            <person name="Tsuyumu S."/>
            <person name="Won Lee S."/>
            <person name="Seo Y.S."/>
            <person name="Sriariyanum M."/>
            <person name="Ronald P.C."/>
            <person name="Sonti R.V."/>
            <person name="Van Sluys M.A."/>
            <person name="Leach J.E."/>
            <person name="White F.F."/>
            <person name="Bogdanove A.J."/>
        </authorList>
    </citation>
    <scope>NUCLEOTIDE SEQUENCE [LARGE SCALE GENOMIC DNA]</scope>
    <source>
        <strain evidence="1 2">PXO99A</strain>
    </source>
</reference>
<organism evidence="1 2">
    <name type="scientific">Xanthomonas oryzae pv. oryzae (strain PXO99A)</name>
    <dbReference type="NCBI Taxonomy" id="360094"/>
    <lineage>
        <taxon>Bacteria</taxon>
        <taxon>Pseudomonadati</taxon>
        <taxon>Pseudomonadota</taxon>
        <taxon>Gammaproteobacteria</taxon>
        <taxon>Lysobacterales</taxon>
        <taxon>Lysobacteraceae</taxon>
        <taxon>Xanthomonas</taxon>
    </lineage>
</organism>
<gene>
    <name evidence="1" type="ordered locus">PXO_05527</name>
</gene>
<sequence length="53" mass="5817">MLNGLAFSWKHVSAGAWITGCIAAVSCNYAQLEDTFDSCIMQIKEPSADQDYD</sequence>